<dbReference type="InterPro" id="IPR054787">
    <property type="entry name" value="TrlF_ATPase"/>
</dbReference>
<dbReference type="CDD" id="cd00267">
    <property type="entry name" value="ABC_ATPase"/>
    <property type="match status" value="1"/>
</dbReference>
<feature type="domain" description="ATPase AAA-type core" evidence="1">
    <location>
        <begin position="857"/>
        <end position="929"/>
    </location>
</feature>
<dbReference type="GO" id="GO:0016887">
    <property type="term" value="F:ATP hydrolysis activity"/>
    <property type="evidence" value="ECO:0007669"/>
    <property type="project" value="InterPro"/>
</dbReference>
<dbReference type="EMBL" id="PPCN01000001">
    <property type="protein sequence ID" value="POF33913.1"/>
    <property type="molecule type" value="Genomic_DNA"/>
</dbReference>
<sequence length="993" mass="110378">MLNRGSEWRRWEPHIHAPGTVMNNQFSGPNAWDDYLTALEQATPVIEAIAVTDYYVTNTYREVLRHRDAGRLPNTALIFPNVEVRLDVATSKGGFVNLHLFVSPEDPQHIDELQRLLSRLQFNAMQDRFDCTRADLIRLGRRADPNIADDGAALAYGASQFKVNFQQLREVYAESGWAKKNILIGVAGGVNDGTSGVREAADQTIRREIEGFAHVIFASSEAQREFWLGRKPSMSADEIREVYGGLKPCLHGSDAHDLESVASPFGDRFSWIKGGLEFDALRQACIDPGDRVHVGSEPPASATPSQVIAGIEVLEAPWMKTSTIPLNPGLVAIIGARGSGKTALADMIAAGCDSIPDDAWKADEWANPSFLVRARPLVDDAKVRVKWAAGDPETRALNGSDANGPFSYERVRYLSQQFVEELCSSNGLTDGLLREMERVIFEAHPDETRDGALNFAELLEQRASRHRLARAREAEAVAQISDRISTELEKEKLVASYEAEVAKKKKLVDAYTTDRAKLVSKGSEKRAQRHTELAGAANQVRANLRRYTGQRQTFLAMQDEVKDMRRNQAPEALRHAQSRHEHSGMTDDQWAAFLLDYTGPVDDNLSGYVKWVDGEIAKLKGTPPQPRDPNTPYFPDDTDLTTLPQAVLEAEMARLEKLVNADKDAQRRYAALSSNIATETAALQTLTEKLNDAKGAKGRARQLQADREAAYGRAFDALVAEQSVLEELYAPLMARLGASSGTLKKLSFSVARIADVEQWADVAEDGLIDLRKTGSFRGKGTLQQKANEVLKTAWETGDSAEVIAAMAEFRRLYQNDLLEHSPVARTDQAEFRVWSKRFAQWLFSTDHIEIRYGIEYDGVDIRKLSPGTRGIVLLLLYLGLDDKDDRPLLIDQPEENLDPKSVFDELVQLFTEAKSHRQVIMVTHNANLVINTDADQIIIAEAGPHPHNSLPPITYVSGGLENAEIRKMVCDILEGGAGAFQERARRLRVRLDR</sequence>
<dbReference type="InterPro" id="IPR027417">
    <property type="entry name" value="P-loop_NTPase"/>
</dbReference>
<reference evidence="2 3" key="1">
    <citation type="submission" date="2018-01" db="EMBL/GenBank/DDBJ databases">
        <title>Genomic Encyclopedia of Archaeal and Bacterial Type Strains, Phase II (KMG-II): from individual species to whole genera.</title>
        <authorList>
            <person name="Goeker M."/>
        </authorList>
    </citation>
    <scope>NUCLEOTIDE SEQUENCE [LARGE SCALE GENOMIC DNA]</scope>
    <source>
        <strain evidence="2 3">DSM 17023</strain>
    </source>
</reference>
<name>A0A2S3V2A3_9HYPH</name>
<dbReference type="Gene3D" id="3.40.50.300">
    <property type="entry name" value="P-loop containing nucleotide triphosphate hydrolases"/>
    <property type="match status" value="2"/>
</dbReference>
<dbReference type="InterPro" id="IPR003959">
    <property type="entry name" value="ATPase_AAA_core"/>
</dbReference>
<dbReference type="Proteomes" id="UP000236959">
    <property type="component" value="Unassembled WGS sequence"/>
</dbReference>
<dbReference type="AlphaFoldDB" id="A0A2S3V2A3"/>
<evidence type="ECO:0000313" key="3">
    <source>
        <dbReference type="Proteomes" id="UP000236959"/>
    </source>
</evidence>
<protein>
    <submittedName>
        <fullName evidence="2">Putative AbiEii toxin of type IV toxin-antitoxin system</fullName>
    </submittedName>
</protein>
<evidence type="ECO:0000259" key="1">
    <source>
        <dbReference type="Pfam" id="PF13304"/>
    </source>
</evidence>
<dbReference type="OrthoDB" id="9791620at2"/>
<proteinExistence type="predicted"/>
<accession>A0A2S3V2A3</accession>
<dbReference type="GO" id="GO:0005524">
    <property type="term" value="F:ATP binding"/>
    <property type="evidence" value="ECO:0007669"/>
    <property type="project" value="InterPro"/>
</dbReference>
<comment type="caution">
    <text evidence="2">The sequence shown here is derived from an EMBL/GenBank/DDBJ whole genome shotgun (WGS) entry which is preliminary data.</text>
</comment>
<dbReference type="Pfam" id="PF13304">
    <property type="entry name" value="AAA_21"/>
    <property type="match status" value="1"/>
</dbReference>
<keyword evidence="3" id="KW-1185">Reference proteome</keyword>
<organism evidence="2 3">
    <name type="scientific">Roseibium marinum</name>
    <dbReference type="NCBI Taxonomy" id="281252"/>
    <lineage>
        <taxon>Bacteria</taxon>
        <taxon>Pseudomonadati</taxon>
        <taxon>Pseudomonadota</taxon>
        <taxon>Alphaproteobacteria</taxon>
        <taxon>Hyphomicrobiales</taxon>
        <taxon>Stappiaceae</taxon>
        <taxon>Roseibium</taxon>
    </lineage>
</organism>
<dbReference type="SUPFAM" id="SSF52540">
    <property type="entry name" value="P-loop containing nucleoside triphosphate hydrolases"/>
    <property type="match status" value="1"/>
</dbReference>
<gene>
    <name evidence="2" type="ORF">CLV41_101362</name>
</gene>
<dbReference type="RefSeq" id="WP_103220563.1">
    <property type="nucleotide sequence ID" value="NZ_PPCN01000001.1"/>
</dbReference>
<dbReference type="NCBIfam" id="NF045780">
    <property type="entry name" value="TrlF_fam_ATP"/>
    <property type="match status" value="1"/>
</dbReference>
<evidence type="ECO:0000313" key="2">
    <source>
        <dbReference type="EMBL" id="POF33913.1"/>
    </source>
</evidence>